<dbReference type="PROSITE" id="PS50405">
    <property type="entry name" value="GST_CTER"/>
    <property type="match status" value="1"/>
</dbReference>
<feature type="domain" description="GST C-terminal" evidence="2">
    <location>
        <begin position="81"/>
        <end position="204"/>
    </location>
</feature>
<dbReference type="PANTHER" id="PTHR44051:SF8">
    <property type="entry name" value="GLUTATHIONE S-TRANSFERASE GSTA"/>
    <property type="match status" value="1"/>
</dbReference>
<reference evidence="4" key="1">
    <citation type="submission" date="2017-01" db="EMBL/GenBank/DDBJ databases">
        <authorList>
            <person name="Mah S.A."/>
            <person name="Swanson W.J."/>
            <person name="Moy G.W."/>
            <person name="Vacquier V.D."/>
        </authorList>
    </citation>
    <scope>NUCLEOTIDE SEQUENCE [LARGE SCALE GENOMIC DNA]</scope>
    <source>
        <strain evidence="4">124861</strain>
    </source>
</reference>
<dbReference type="Pfam" id="PF14497">
    <property type="entry name" value="GST_C_3"/>
    <property type="match status" value="1"/>
</dbReference>
<proteinExistence type="predicted"/>
<dbReference type="InterPro" id="IPR036282">
    <property type="entry name" value="Glutathione-S-Trfase_C_sf"/>
</dbReference>
<gene>
    <name evidence="3" type="ORF">BV912_11260</name>
</gene>
<dbReference type="SFLD" id="SFLDS00019">
    <property type="entry name" value="Glutathione_Transferase_(cytos"/>
    <property type="match status" value="1"/>
</dbReference>
<organism evidence="3 4">
    <name type="scientific">Neisseria dumasiana</name>
    <dbReference type="NCBI Taxonomy" id="1931275"/>
    <lineage>
        <taxon>Bacteria</taxon>
        <taxon>Pseudomonadati</taxon>
        <taxon>Pseudomonadota</taxon>
        <taxon>Betaproteobacteria</taxon>
        <taxon>Neisseriales</taxon>
        <taxon>Neisseriaceae</taxon>
        <taxon>Neisseria</taxon>
    </lineage>
</organism>
<dbReference type="CDD" id="cd03188">
    <property type="entry name" value="GST_C_Beta"/>
    <property type="match status" value="1"/>
</dbReference>
<dbReference type="InterPro" id="IPR010987">
    <property type="entry name" value="Glutathione-S-Trfase_C-like"/>
</dbReference>
<dbReference type="SFLD" id="SFLDG01150">
    <property type="entry name" value="Main.1:_Beta-like"/>
    <property type="match status" value="1"/>
</dbReference>
<dbReference type="AlphaFoldDB" id="A0A1X3DAI3"/>
<name>A0A1X3DAI3_9NEIS</name>
<dbReference type="EMBL" id="MTAB01000037">
    <property type="protein sequence ID" value="OSI16913.1"/>
    <property type="molecule type" value="Genomic_DNA"/>
</dbReference>
<dbReference type="InterPro" id="IPR036249">
    <property type="entry name" value="Thioredoxin-like_sf"/>
</dbReference>
<dbReference type="SUPFAM" id="SSF52833">
    <property type="entry name" value="Thioredoxin-like"/>
    <property type="match status" value="1"/>
</dbReference>
<dbReference type="CDD" id="cd03057">
    <property type="entry name" value="GST_N_Beta"/>
    <property type="match status" value="1"/>
</dbReference>
<dbReference type="Gene3D" id="1.20.1050.10">
    <property type="match status" value="1"/>
</dbReference>
<dbReference type="InterPro" id="IPR040079">
    <property type="entry name" value="Glutathione_S-Trfase"/>
</dbReference>
<evidence type="ECO:0000313" key="3">
    <source>
        <dbReference type="EMBL" id="OSI16913.1"/>
    </source>
</evidence>
<dbReference type="Proteomes" id="UP000193303">
    <property type="component" value="Unassembled WGS sequence"/>
</dbReference>
<dbReference type="PANTHER" id="PTHR44051">
    <property type="entry name" value="GLUTATHIONE S-TRANSFERASE-RELATED"/>
    <property type="match status" value="1"/>
</dbReference>
<dbReference type="SFLD" id="SFLDG00358">
    <property type="entry name" value="Main_(cytGST)"/>
    <property type="match status" value="1"/>
</dbReference>
<evidence type="ECO:0000313" key="4">
    <source>
        <dbReference type="Proteomes" id="UP000193303"/>
    </source>
</evidence>
<evidence type="ECO:0000259" key="1">
    <source>
        <dbReference type="PROSITE" id="PS50404"/>
    </source>
</evidence>
<evidence type="ECO:0000259" key="2">
    <source>
        <dbReference type="PROSITE" id="PS50405"/>
    </source>
</evidence>
<dbReference type="RefSeq" id="WP_085360604.1">
    <property type="nucleotide sequence ID" value="NZ_MTAB01000037.1"/>
</dbReference>
<accession>A0A1X3DAI3</accession>
<dbReference type="InterPro" id="IPR004045">
    <property type="entry name" value="Glutathione_S-Trfase_N"/>
</dbReference>
<dbReference type="InterPro" id="IPR004046">
    <property type="entry name" value="GST_C"/>
</dbReference>
<protein>
    <submittedName>
        <fullName evidence="3">Glutathione S-transferase</fullName>
    </submittedName>
</protein>
<comment type="caution">
    <text evidence="3">The sequence shown here is derived from an EMBL/GenBank/DDBJ whole genome shotgun (WGS) entry which is preliminary data.</text>
</comment>
<dbReference type="PROSITE" id="PS50404">
    <property type="entry name" value="GST_NTER"/>
    <property type="match status" value="1"/>
</dbReference>
<sequence length="204" mass="22671">MKLYYAPGTCALACWIALEWAGADYEAVRADYASEEYKRINPLGAVPALDIGGERALTQAPAILKYIVGLHPEAGIGGNEGLVNEFEMNETLSFLASDLHPSFWPLFFPQRYTTDESEEALEKVKEAAFARIDRAMQHLDKLIAAGNGHVYQGKRSVADAYAFVMSRWTEYTPKSWKEYPNVAALMARMEQDPAVQKVMAEQGA</sequence>
<dbReference type="Pfam" id="PF02798">
    <property type="entry name" value="GST_N"/>
    <property type="match status" value="1"/>
</dbReference>
<dbReference type="STRING" id="1931275.BV914_10825"/>
<feature type="domain" description="GST N-terminal" evidence="1">
    <location>
        <begin position="1"/>
        <end position="75"/>
    </location>
</feature>
<dbReference type="OrthoDB" id="8772754at2"/>
<dbReference type="SUPFAM" id="SSF47616">
    <property type="entry name" value="GST C-terminal domain-like"/>
    <property type="match status" value="1"/>
</dbReference>
<dbReference type="Gene3D" id="3.40.30.10">
    <property type="entry name" value="Glutaredoxin"/>
    <property type="match status" value="1"/>
</dbReference>